<evidence type="ECO:0008006" key="3">
    <source>
        <dbReference type="Google" id="ProtNLM"/>
    </source>
</evidence>
<name>A0A1H3ZH06_9GAMM</name>
<gene>
    <name evidence="1" type="ORF">SAMN02982996_01173</name>
</gene>
<dbReference type="RefSeq" id="WP_026741508.1">
    <property type="nucleotide sequence ID" value="NZ_FNQS01000003.1"/>
</dbReference>
<dbReference type="EMBL" id="FNQS01000003">
    <property type="protein sequence ID" value="SEA22622.1"/>
    <property type="molecule type" value="Genomic_DNA"/>
</dbReference>
<keyword evidence="2" id="KW-1185">Reference proteome</keyword>
<organism evidence="1 2">
    <name type="scientific">Lonsdalea quercina</name>
    <dbReference type="NCBI Taxonomy" id="71657"/>
    <lineage>
        <taxon>Bacteria</taxon>
        <taxon>Pseudomonadati</taxon>
        <taxon>Pseudomonadota</taxon>
        <taxon>Gammaproteobacteria</taxon>
        <taxon>Enterobacterales</taxon>
        <taxon>Pectobacteriaceae</taxon>
        <taxon>Lonsdalea</taxon>
    </lineage>
</organism>
<dbReference type="AlphaFoldDB" id="A0A1H3ZH06"/>
<dbReference type="Proteomes" id="UP000187280">
    <property type="component" value="Unassembled WGS sequence"/>
</dbReference>
<reference evidence="1 2" key="1">
    <citation type="submission" date="2016-10" db="EMBL/GenBank/DDBJ databases">
        <authorList>
            <person name="de Groot N.N."/>
        </authorList>
    </citation>
    <scope>NUCLEOTIDE SEQUENCE [LARGE SCALE GENOMIC DNA]</scope>
    <source>
        <strain evidence="1 2">ATCC 29281</strain>
    </source>
</reference>
<evidence type="ECO:0000313" key="1">
    <source>
        <dbReference type="EMBL" id="SEA22622.1"/>
    </source>
</evidence>
<accession>A0A1H3ZH06</accession>
<dbReference type="GeneID" id="97764078"/>
<protein>
    <recommendedName>
        <fullName evidence="3">HNH endonuclease</fullName>
    </recommendedName>
</protein>
<evidence type="ECO:0000313" key="2">
    <source>
        <dbReference type="Proteomes" id="UP000187280"/>
    </source>
</evidence>
<sequence>MDSNNDFTIGTCKLCDAKNTKLIDSHYLPSFFYSRIYDIKDSNHTLNLIQSDWTKRNIGDHQITKYMLCKCCEDLFSKNGETSFPNLALPINKKNPLLFVKLIRHLLPKTNKNLTLPNLNNFDNDSIYYFIISMFWRSSLNWNAHEYDKRTFQCQFKEKIIAEMKSYLQNKTIPSSFKILVIPLLKKTYHACSFPKESNLKNGGKYYSFNIFQYIFILLDNSLAEEKVPEIQNGKITYCISDYFEDNFAYQFYRSYKESKTKGKKNLDISWADQKNIIFWSFTGSLHPLYFIPGNYLIKESNISWNKDSI</sequence>
<proteinExistence type="predicted"/>